<evidence type="ECO:0000313" key="2">
    <source>
        <dbReference type="Proteomes" id="UP000563151"/>
    </source>
</evidence>
<sequence>MGKGLISDLIKKRSVKYKGGSFTEINNKDFDQLIVLQGGNNFKKIFALKGKGVILVKYWGCADNDSIIKNISKKINLISN</sequence>
<dbReference type="Proteomes" id="UP000563151">
    <property type="component" value="Unassembled WGS sequence"/>
</dbReference>
<evidence type="ECO:0000313" key="1">
    <source>
        <dbReference type="EMBL" id="MBC2399043.1"/>
    </source>
</evidence>
<dbReference type="EMBL" id="JAAZWO010000021">
    <property type="protein sequence ID" value="MBC2399043.1"/>
    <property type="molecule type" value="Genomic_DNA"/>
</dbReference>
<name>A0A923E9N9_CLOTT</name>
<reference evidence="1 2" key="1">
    <citation type="submission" date="2020-04" db="EMBL/GenBank/DDBJ databases">
        <title>Genomic insights into acetone-butanol-ethanol (ABE) fermentation by sequencing solventogenic clostridia strains.</title>
        <authorList>
            <person name="Brown S."/>
        </authorList>
    </citation>
    <scope>NUCLEOTIDE SEQUENCE [LARGE SCALE GENOMIC DNA]</scope>
    <source>
        <strain evidence="1 2">DJ011</strain>
    </source>
</reference>
<organism evidence="1 2">
    <name type="scientific">Clostridium tetanomorphum</name>
    <dbReference type="NCBI Taxonomy" id="1553"/>
    <lineage>
        <taxon>Bacteria</taxon>
        <taxon>Bacillati</taxon>
        <taxon>Bacillota</taxon>
        <taxon>Clostridia</taxon>
        <taxon>Eubacteriales</taxon>
        <taxon>Clostridiaceae</taxon>
        <taxon>Clostridium</taxon>
    </lineage>
</organism>
<dbReference type="RefSeq" id="WP_035150201.1">
    <property type="nucleotide sequence ID" value="NZ_JABSWD010000001.1"/>
</dbReference>
<keyword evidence="2" id="KW-1185">Reference proteome</keyword>
<accession>A0A923E9N9</accession>
<dbReference type="AlphaFoldDB" id="A0A923E9N9"/>
<gene>
    <name evidence="1" type="ORF">HGG79_14850</name>
</gene>
<protein>
    <submittedName>
        <fullName evidence="1">Uncharacterized protein</fullName>
    </submittedName>
</protein>
<comment type="caution">
    <text evidence="1">The sequence shown here is derived from an EMBL/GenBank/DDBJ whole genome shotgun (WGS) entry which is preliminary data.</text>
</comment>
<proteinExistence type="predicted"/>